<proteinExistence type="predicted"/>
<evidence type="ECO:0000313" key="4">
    <source>
        <dbReference type="Proteomes" id="UP000437736"/>
    </source>
</evidence>
<dbReference type="InterPro" id="IPR000073">
    <property type="entry name" value="AB_hydrolase_1"/>
</dbReference>
<evidence type="ECO:0000259" key="2">
    <source>
        <dbReference type="Pfam" id="PF12697"/>
    </source>
</evidence>
<keyword evidence="3" id="KW-0378">Hydrolase</keyword>
<dbReference type="Proteomes" id="UP000437736">
    <property type="component" value="Unassembled WGS sequence"/>
</dbReference>
<dbReference type="InterPro" id="IPR029058">
    <property type="entry name" value="AB_hydrolase_fold"/>
</dbReference>
<feature type="domain" description="AB hydrolase-1" evidence="2">
    <location>
        <begin position="9"/>
        <end position="185"/>
    </location>
</feature>
<sequence>GLWDGAALIAEAAGRGAYVGYSMGGRFALHVALGRPDVVERLVLVSATGGIDDPAERVARVASDEGIARRIERDGVPAFLDWWLERPLFATLPPEAAALDARLGGTPEGLASSLRLAGAGRQEPLWDRLAAIEQPVLVVAGELDDAYLARAHRLVDAIGANARLAVIPGAGHACHLERPDAWLAAVGPFLAAGR</sequence>
<keyword evidence="4" id="KW-1185">Reference proteome</keyword>
<reference evidence="3 4" key="1">
    <citation type="submission" date="2019-11" db="EMBL/GenBank/DDBJ databases">
        <title>Acidiferrimicrobium australis gen. nov., sp. nov., an acidophilic and obligately heterotrophic, member of the Actinobacteria that catalyses dissimilatory oxido- reduction of iron isolated from metal-rich acidic water in Chile.</title>
        <authorList>
            <person name="Gonzalez D."/>
            <person name="Huber K."/>
            <person name="Hedrich S."/>
            <person name="Rojas-Villalobos C."/>
            <person name="Quatrini R."/>
            <person name="Dinamarca M.A."/>
            <person name="Schwarz A."/>
            <person name="Canales C."/>
            <person name="Nancucheo I."/>
        </authorList>
    </citation>
    <scope>NUCLEOTIDE SEQUENCE [LARGE SCALE GENOMIC DNA]</scope>
    <source>
        <strain evidence="3 4">USS-CCA1</strain>
    </source>
</reference>
<comment type="caution">
    <text evidence="3">The sequence shown here is derived from an EMBL/GenBank/DDBJ whole genome shotgun (WGS) entry which is preliminary data.</text>
</comment>
<feature type="non-terminal residue" evidence="3">
    <location>
        <position position="1"/>
    </location>
</feature>
<dbReference type="PANTHER" id="PTHR42916">
    <property type="entry name" value="2-SUCCINYL-5-ENOLPYRUVYL-6-HYDROXY-3-CYCLOHEXENE-1-CARBOXYLATE SYNTHASE"/>
    <property type="match status" value="1"/>
</dbReference>
<accession>A0ABW9QX73</accession>
<dbReference type="SUPFAM" id="SSF53474">
    <property type="entry name" value="alpha/beta-Hydrolases"/>
    <property type="match status" value="1"/>
</dbReference>
<gene>
    <name evidence="3" type="ORF">GHK86_16240</name>
</gene>
<dbReference type="Pfam" id="PF12697">
    <property type="entry name" value="Abhydrolase_6"/>
    <property type="match status" value="1"/>
</dbReference>
<keyword evidence="1" id="KW-0456">Lyase</keyword>
<dbReference type="GO" id="GO:0016787">
    <property type="term" value="F:hydrolase activity"/>
    <property type="evidence" value="ECO:0007669"/>
    <property type="project" value="UniProtKB-KW"/>
</dbReference>
<protein>
    <submittedName>
        <fullName evidence="3">Alpha/beta fold hydrolase</fullName>
    </submittedName>
</protein>
<dbReference type="Gene3D" id="3.40.50.1820">
    <property type="entry name" value="alpha/beta hydrolase"/>
    <property type="match status" value="1"/>
</dbReference>
<organism evidence="3 4">
    <name type="scientific">Acidiferrimicrobium australe</name>
    <dbReference type="NCBI Taxonomy" id="2664430"/>
    <lineage>
        <taxon>Bacteria</taxon>
        <taxon>Bacillati</taxon>
        <taxon>Actinomycetota</taxon>
        <taxon>Acidimicrobiia</taxon>
        <taxon>Acidimicrobiales</taxon>
        <taxon>Acidimicrobiaceae</taxon>
        <taxon>Acidiferrimicrobium</taxon>
    </lineage>
</organism>
<name>A0ABW9QX73_9ACTN</name>
<evidence type="ECO:0000256" key="1">
    <source>
        <dbReference type="ARBA" id="ARBA00023239"/>
    </source>
</evidence>
<dbReference type="EMBL" id="WJHE01000920">
    <property type="protein sequence ID" value="MST34264.1"/>
    <property type="molecule type" value="Genomic_DNA"/>
</dbReference>
<dbReference type="PANTHER" id="PTHR42916:SF1">
    <property type="entry name" value="PROTEIN PHYLLO, CHLOROPLASTIC"/>
    <property type="match status" value="1"/>
</dbReference>
<evidence type="ECO:0000313" key="3">
    <source>
        <dbReference type="EMBL" id="MST34264.1"/>
    </source>
</evidence>